<reference evidence="2" key="1">
    <citation type="submission" date="2022-09" db="EMBL/GenBank/DDBJ databases">
        <title>Fusarium specimens isolated from Avocado Roots.</title>
        <authorList>
            <person name="Stajich J."/>
            <person name="Roper C."/>
            <person name="Heimlech-Rivalta G."/>
        </authorList>
    </citation>
    <scope>NUCLEOTIDE SEQUENCE</scope>
    <source>
        <strain evidence="2">CF00095</strain>
    </source>
</reference>
<evidence type="ECO:0008006" key="4">
    <source>
        <dbReference type="Google" id="ProtNLM"/>
    </source>
</evidence>
<gene>
    <name evidence="2" type="ORF">NW768_002899</name>
</gene>
<protein>
    <recommendedName>
        <fullName evidence="4">BTB domain-containing protein</fullName>
    </recommendedName>
</protein>
<comment type="caution">
    <text evidence="2">The sequence shown here is derived from an EMBL/GenBank/DDBJ whole genome shotgun (WGS) entry which is preliminary data.</text>
</comment>
<dbReference type="EMBL" id="JAOQBH010000004">
    <property type="protein sequence ID" value="KAJ4137315.1"/>
    <property type="molecule type" value="Genomic_DNA"/>
</dbReference>
<dbReference type="Proteomes" id="UP001152024">
    <property type="component" value="Unassembled WGS sequence"/>
</dbReference>
<accession>A0ABQ8RL60</accession>
<organism evidence="2 3">
    <name type="scientific">Fusarium equiseti</name>
    <name type="common">Fusarium scirpi</name>
    <dbReference type="NCBI Taxonomy" id="61235"/>
    <lineage>
        <taxon>Eukaryota</taxon>
        <taxon>Fungi</taxon>
        <taxon>Dikarya</taxon>
        <taxon>Ascomycota</taxon>
        <taxon>Pezizomycotina</taxon>
        <taxon>Sordariomycetes</taxon>
        <taxon>Hypocreomycetidae</taxon>
        <taxon>Hypocreales</taxon>
        <taxon>Nectriaceae</taxon>
        <taxon>Fusarium</taxon>
        <taxon>Fusarium incarnatum-equiseti species complex</taxon>
    </lineage>
</organism>
<keyword evidence="3" id="KW-1185">Reference proteome</keyword>
<evidence type="ECO:0000256" key="1">
    <source>
        <dbReference type="SAM" id="MobiDB-lite"/>
    </source>
</evidence>
<proteinExistence type="predicted"/>
<sequence>MSSVLHEVDPDGDLILVLKEPGTQRIVPDVYVYQFPHQEAESPEFMLDGGCPSGPCFPQHFPLWREDNESQAEIRFRVSSRHLMLASSTFKKMLSGPWKESQPAGPQHLSLQEMHEASYTDSSSNSASPGDQGPSSPQLSHSPCIREVSTTGWNAYALLAVLKIIHSQCYGVDRCVGVRYIAEVAVIANYYQCTQALSFATQVWLDGNYTLQRLEFRYGKEIIMWLFIAWTFSRGSLFEPVACTIVMYGRGLSYVETYDLPISEILAALEIKRLNALQSLISALSDLKGKAKRNELGCRYHRCRALIIGSLELNLEEHPELTVEDGNYDGMSISEVIDTVQNQFEPNESETRCGTHLCTPKLLMQSTIRSVQEEISSITLSDFQH</sequence>
<feature type="compositionally biased region" description="Low complexity" evidence="1">
    <location>
        <begin position="119"/>
        <end position="128"/>
    </location>
</feature>
<feature type="region of interest" description="Disordered" evidence="1">
    <location>
        <begin position="114"/>
        <end position="142"/>
    </location>
</feature>
<evidence type="ECO:0000313" key="3">
    <source>
        <dbReference type="Proteomes" id="UP001152024"/>
    </source>
</evidence>
<name>A0ABQ8RL60_FUSEQ</name>
<evidence type="ECO:0000313" key="2">
    <source>
        <dbReference type="EMBL" id="KAJ4137315.1"/>
    </source>
</evidence>